<sequence length="347" mass="38147">MNGLSRLWAGNIYGTNTGNVFVELDSGEQDGLKGLIRIQDHLFGLALYDVSGKFDGKTLTLRGQAKQGPDGIELGEVEIAGTLTENGQIRGRWSSTLGTGGTFILHPHDQDQTPPKQGPSPERLHTAVREIGAVRLYADDVKHLIQFMASDFGHQTVTVSFRERRTETNMYAVDFLTDIERLGEQRYLRLFIQEPDLFGVSKLVVIELNADGENQIRVQGAQESWVTGKAESLLAHMKGFEKPLATSVRKFGLNVNGLMLLFVVALIPDLDFWGRIAFLAAVVAIATVIVQLHKRLIPNTAVYLSPRKPSAIARAWPTTLSWGLAFTSALVAALAYGLIKGEIPTPW</sequence>
<keyword evidence="1" id="KW-0812">Transmembrane</keyword>
<organism evidence="2 3">
    <name type="scientific">Xaviernesmea oryzae</name>
    <dbReference type="NCBI Taxonomy" id="464029"/>
    <lineage>
        <taxon>Bacteria</taxon>
        <taxon>Pseudomonadati</taxon>
        <taxon>Pseudomonadota</taxon>
        <taxon>Alphaproteobacteria</taxon>
        <taxon>Hyphomicrobiales</taxon>
        <taxon>Rhizobiaceae</taxon>
        <taxon>Rhizobium/Agrobacterium group</taxon>
        <taxon>Xaviernesmea</taxon>
    </lineage>
</organism>
<evidence type="ECO:0000313" key="3">
    <source>
        <dbReference type="Proteomes" id="UP000186364"/>
    </source>
</evidence>
<evidence type="ECO:0000256" key="1">
    <source>
        <dbReference type="SAM" id="Phobius"/>
    </source>
</evidence>
<dbReference type="OrthoDB" id="5497289at2"/>
<dbReference type="AlphaFoldDB" id="A0A1Q9AV71"/>
<dbReference type="EMBL" id="MKIP01000052">
    <property type="protein sequence ID" value="OLP59350.1"/>
    <property type="molecule type" value="Genomic_DNA"/>
</dbReference>
<protein>
    <submittedName>
        <fullName evidence="2">Uncharacterized protein</fullName>
    </submittedName>
</protein>
<comment type="caution">
    <text evidence="2">The sequence shown here is derived from an EMBL/GenBank/DDBJ whole genome shotgun (WGS) entry which is preliminary data.</text>
</comment>
<feature type="transmembrane region" description="Helical" evidence="1">
    <location>
        <begin position="273"/>
        <end position="292"/>
    </location>
</feature>
<feature type="transmembrane region" description="Helical" evidence="1">
    <location>
        <begin position="251"/>
        <end position="267"/>
    </location>
</feature>
<keyword evidence="1" id="KW-1133">Transmembrane helix</keyword>
<reference evidence="2 3" key="1">
    <citation type="submission" date="2016-09" db="EMBL/GenBank/DDBJ databases">
        <title>Rhizobium sp. nov., a novel species isolated from the rice rhizosphere.</title>
        <authorList>
            <person name="Zhao J."/>
            <person name="Zhang X."/>
        </authorList>
    </citation>
    <scope>NUCLEOTIDE SEQUENCE [LARGE SCALE GENOMIC DNA]</scope>
    <source>
        <strain evidence="2 3">1.7048</strain>
    </source>
</reference>
<keyword evidence="3" id="KW-1185">Reference proteome</keyword>
<proteinExistence type="predicted"/>
<accession>A0A1Q9AV71</accession>
<feature type="transmembrane region" description="Helical" evidence="1">
    <location>
        <begin position="313"/>
        <end position="339"/>
    </location>
</feature>
<evidence type="ECO:0000313" key="2">
    <source>
        <dbReference type="EMBL" id="OLP59350.1"/>
    </source>
</evidence>
<dbReference type="RefSeq" id="WP_075628182.1">
    <property type="nucleotide sequence ID" value="NZ_FOAM01000010.1"/>
</dbReference>
<dbReference type="Proteomes" id="UP000186364">
    <property type="component" value="Unassembled WGS sequence"/>
</dbReference>
<keyword evidence="1" id="KW-0472">Membrane</keyword>
<name>A0A1Q9AV71_9HYPH</name>
<gene>
    <name evidence="2" type="ORF">BJF93_11465</name>
</gene>